<gene>
    <name evidence="1" type="ORF">APHACPA_0379</name>
</gene>
<organism evidence="1 2">
    <name type="scientific">Rickettsia amblyommatis str. Ac/Pa</name>
    <dbReference type="NCBI Taxonomy" id="1359164"/>
    <lineage>
        <taxon>Bacteria</taxon>
        <taxon>Pseudomonadati</taxon>
        <taxon>Pseudomonadota</taxon>
        <taxon>Alphaproteobacteria</taxon>
        <taxon>Rickettsiales</taxon>
        <taxon>Rickettsiaceae</taxon>
        <taxon>Rickettsieae</taxon>
        <taxon>Rickettsia</taxon>
        <taxon>spotted fever group</taxon>
    </lineage>
</organism>
<evidence type="ECO:0000313" key="2">
    <source>
        <dbReference type="Proteomes" id="UP000033556"/>
    </source>
</evidence>
<proteinExistence type="predicted"/>
<dbReference type="Proteomes" id="UP000033556">
    <property type="component" value="Unassembled WGS sequence"/>
</dbReference>
<reference evidence="1 2" key="1">
    <citation type="submission" date="2015-01" db="EMBL/GenBank/DDBJ databases">
        <title>Genome Sequencing of Rickettsiales.</title>
        <authorList>
            <person name="Daugherty S.C."/>
            <person name="Su Q."/>
            <person name="Abolude K."/>
            <person name="Beier-Sexton M."/>
            <person name="Carlyon J.A."/>
            <person name="Carter R."/>
            <person name="Day N.P."/>
            <person name="Dumler S.J."/>
            <person name="Dyachenko V."/>
            <person name="Godinez A."/>
            <person name="Kurtti T.J."/>
            <person name="Lichay M."/>
            <person name="Mullins K.E."/>
            <person name="Ott S."/>
            <person name="Pappas-Brown V."/>
            <person name="Paris D.H."/>
            <person name="Patel P."/>
            <person name="Richards A.L."/>
            <person name="Sadzewicz L."/>
            <person name="Sears K."/>
            <person name="Seidman D."/>
            <person name="Sengamalay N."/>
            <person name="Stenos J."/>
            <person name="Tallon L.J."/>
            <person name="Vincent G."/>
            <person name="Fraser C.M."/>
            <person name="Munderloh U."/>
            <person name="Dunning-Hotopp J.C."/>
        </authorList>
    </citation>
    <scope>NUCLEOTIDE SEQUENCE [LARGE SCALE GENOMIC DNA]</scope>
    <source>
        <strain evidence="1 2">Ac/Pa</strain>
    </source>
</reference>
<dbReference type="AlphaFoldDB" id="A0A0F3N383"/>
<protein>
    <submittedName>
        <fullName evidence="1">Uncharacterized protein</fullName>
    </submittedName>
</protein>
<keyword evidence="2" id="KW-1185">Reference proteome</keyword>
<evidence type="ECO:0000313" key="1">
    <source>
        <dbReference type="EMBL" id="KJV61374.1"/>
    </source>
</evidence>
<accession>A0A0F3N383</accession>
<dbReference type="EMBL" id="LANR01000001">
    <property type="protein sequence ID" value="KJV61374.1"/>
    <property type="molecule type" value="Genomic_DNA"/>
</dbReference>
<comment type="caution">
    <text evidence="1">The sequence shown here is derived from an EMBL/GenBank/DDBJ whole genome shotgun (WGS) entry which is preliminary data.</text>
</comment>
<name>A0A0F3N383_RICAM</name>
<sequence length="47" mass="5593">MHKHSNKLKLSVNERAKQQRLQAEYQQRQANEIRVAEAYVKKPESQT</sequence>